<dbReference type="CDD" id="cd03429">
    <property type="entry name" value="NUDIX_NADH_pyrophosphatase_Nudt13"/>
    <property type="match status" value="1"/>
</dbReference>
<protein>
    <recommendedName>
        <fullName evidence="4">NAD(+) diphosphatase</fullName>
        <ecNumber evidence="4">3.6.1.22</ecNumber>
    </recommendedName>
</protein>
<sequence length="366" mass="38064">MSGVVLDELPLSRATVDRAADLRTRPGLVADALAAPTTRVLLVRDGAVAVVPVVEASGDGAGAAALDLRPATDVRGSAAADGAAATWLFLGREADGTLHLARSFSVDERLVEPDEVHRSDDGVHPGRDERAADAGAAGRAGTAVAPAVAPAVPAGEPVFAPLREVGARLGSRDAGLATTAVALTAWHARHPRCPRCGAATEVVQAGWARRCPVDRSEHYPRTDPAVIMAVVDADDRVLLGHSAGWPEGRFSTLAGFVEAGEPPEAAVRREVLEETGVHVGEVEYRGSQPWPFPASLMLGYRARATSTTVVPDGVEMTQARWFSREELAAAVRSGAVVLPGRSSIAHALIAEWYGQPLPPADPSTGG</sequence>
<name>A0A1I1A3U6_9CELL</name>
<accession>A0A1I1A3U6</accession>
<feature type="region of interest" description="Disordered" evidence="10">
    <location>
        <begin position="113"/>
        <end position="137"/>
    </location>
</feature>
<evidence type="ECO:0000256" key="4">
    <source>
        <dbReference type="ARBA" id="ARBA00012381"/>
    </source>
</evidence>
<keyword evidence="8" id="KW-0520">NAD</keyword>
<dbReference type="Pfam" id="PF00293">
    <property type="entry name" value="NUDIX"/>
    <property type="match status" value="1"/>
</dbReference>
<keyword evidence="6" id="KW-0378">Hydrolase</keyword>
<dbReference type="InterPro" id="IPR015376">
    <property type="entry name" value="Znr_NADH_PPase"/>
</dbReference>
<evidence type="ECO:0000313" key="12">
    <source>
        <dbReference type="EMBL" id="SFB32026.1"/>
    </source>
</evidence>
<dbReference type="InterPro" id="IPR000086">
    <property type="entry name" value="NUDIX_hydrolase_dom"/>
</dbReference>
<dbReference type="InterPro" id="IPR050241">
    <property type="entry name" value="NAD-cap_RNA_hydrolase_NudC"/>
</dbReference>
<evidence type="ECO:0000256" key="9">
    <source>
        <dbReference type="ARBA" id="ARBA00023679"/>
    </source>
</evidence>
<evidence type="ECO:0000256" key="1">
    <source>
        <dbReference type="ARBA" id="ARBA00001946"/>
    </source>
</evidence>
<dbReference type="GO" id="GO:0006742">
    <property type="term" value="P:NADP+ catabolic process"/>
    <property type="evidence" value="ECO:0007669"/>
    <property type="project" value="TreeGrafter"/>
</dbReference>
<dbReference type="Proteomes" id="UP000199012">
    <property type="component" value="Unassembled WGS sequence"/>
</dbReference>
<dbReference type="NCBIfam" id="NF001299">
    <property type="entry name" value="PRK00241.1"/>
    <property type="match status" value="1"/>
</dbReference>
<dbReference type="PROSITE" id="PS00893">
    <property type="entry name" value="NUDIX_BOX"/>
    <property type="match status" value="1"/>
</dbReference>
<evidence type="ECO:0000259" key="11">
    <source>
        <dbReference type="PROSITE" id="PS51462"/>
    </source>
</evidence>
<comment type="cofactor">
    <cofactor evidence="2">
        <name>Zn(2+)</name>
        <dbReference type="ChEBI" id="CHEBI:29105"/>
    </cofactor>
</comment>
<comment type="catalytic activity">
    <reaction evidence="9">
        <text>a 5'-end NAD(+)-phospho-ribonucleoside in mRNA + H2O = a 5'-end phospho-adenosine-phospho-ribonucleoside in mRNA + beta-nicotinamide D-ribonucleotide + 2 H(+)</text>
        <dbReference type="Rhea" id="RHEA:60876"/>
        <dbReference type="Rhea" id="RHEA-COMP:15698"/>
        <dbReference type="Rhea" id="RHEA-COMP:15719"/>
        <dbReference type="ChEBI" id="CHEBI:14649"/>
        <dbReference type="ChEBI" id="CHEBI:15377"/>
        <dbReference type="ChEBI" id="CHEBI:15378"/>
        <dbReference type="ChEBI" id="CHEBI:144029"/>
        <dbReference type="ChEBI" id="CHEBI:144051"/>
    </reaction>
    <physiologicalReaction direction="left-to-right" evidence="9">
        <dbReference type="Rhea" id="RHEA:60877"/>
    </physiologicalReaction>
</comment>
<evidence type="ECO:0000256" key="6">
    <source>
        <dbReference type="ARBA" id="ARBA00022801"/>
    </source>
</evidence>
<feature type="domain" description="Nudix hydrolase" evidence="11">
    <location>
        <begin position="220"/>
        <end position="344"/>
    </location>
</feature>
<reference evidence="13" key="1">
    <citation type="submission" date="2016-10" db="EMBL/GenBank/DDBJ databases">
        <authorList>
            <person name="Varghese N."/>
            <person name="Submissions S."/>
        </authorList>
    </citation>
    <scope>NUCLEOTIDE SEQUENCE [LARGE SCALE GENOMIC DNA]</scope>
    <source>
        <strain evidence="13">CGMCC 4.6945</strain>
    </source>
</reference>
<dbReference type="STRING" id="988821.SAMN05421867_11467"/>
<dbReference type="EMBL" id="FOKA01000014">
    <property type="protein sequence ID" value="SFB32026.1"/>
    <property type="molecule type" value="Genomic_DNA"/>
</dbReference>
<evidence type="ECO:0000256" key="10">
    <source>
        <dbReference type="SAM" id="MobiDB-lite"/>
    </source>
</evidence>
<gene>
    <name evidence="12" type="ORF">SAMN05421867_11467</name>
</gene>
<evidence type="ECO:0000256" key="5">
    <source>
        <dbReference type="ARBA" id="ARBA00022723"/>
    </source>
</evidence>
<comment type="similarity">
    <text evidence="3">Belongs to the Nudix hydrolase family. NudC subfamily.</text>
</comment>
<keyword evidence="7" id="KW-0460">Magnesium</keyword>
<feature type="compositionally biased region" description="Basic and acidic residues" evidence="10">
    <location>
        <begin position="113"/>
        <end position="132"/>
    </location>
</feature>
<dbReference type="GO" id="GO:0046872">
    <property type="term" value="F:metal ion binding"/>
    <property type="evidence" value="ECO:0007669"/>
    <property type="project" value="UniProtKB-KW"/>
</dbReference>
<dbReference type="EC" id="3.6.1.22" evidence="4"/>
<keyword evidence="5" id="KW-0479">Metal-binding</keyword>
<comment type="cofactor">
    <cofactor evidence="1">
        <name>Mg(2+)</name>
        <dbReference type="ChEBI" id="CHEBI:18420"/>
    </cofactor>
</comment>
<dbReference type="Gene3D" id="3.90.79.20">
    <property type="match status" value="1"/>
</dbReference>
<evidence type="ECO:0000313" key="13">
    <source>
        <dbReference type="Proteomes" id="UP000199012"/>
    </source>
</evidence>
<proteinExistence type="inferred from homology"/>
<evidence type="ECO:0000256" key="2">
    <source>
        <dbReference type="ARBA" id="ARBA00001947"/>
    </source>
</evidence>
<dbReference type="GO" id="GO:0035529">
    <property type="term" value="F:NADH pyrophosphatase activity"/>
    <property type="evidence" value="ECO:0007669"/>
    <property type="project" value="TreeGrafter"/>
</dbReference>
<keyword evidence="13" id="KW-1185">Reference proteome</keyword>
<evidence type="ECO:0000256" key="8">
    <source>
        <dbReference type="ARBA" id="ARBA00023027"/>
    </source>
</evidence>
<dbReference type="Pfam" id="PF09297">
    <property type="entry name" value="Zn_ribbon_NUD"/>
    <property type="match status" value="1"/>
</dbReference>
<dbReference type="SUPFAM" id="SSF55811">
    <property type="entry name" value="Nudix"/>
    <property type="match status" value="1"/>
</dbReference>
<dbReference type="GO" id="GO:0019677">
    <property type="term" value="P:NAD+ catabolic process"/>
    <property type="evidence" value="ECO:0007669"/>
    <property type="project" value="TreeGrafter"/>
</dbReference>
<dbReference type="InterPro" id="IPR049734">
    <property type="entry name" value="NudC-like_C"/>
</dbReference>
<dbReference type="PROSITE" id="PS51462">
    <property type="entry name" value="NUDIX"/>
    <property type="match status" value="1"/>
</dbReference>
<dbReference type="InterPro" id="IPR020084">
    <property type="entry name" value="NUDIX_hydrolase_CS"/>
</dbReference>
<evidence type="ECO:0000256" key="7">
    <source>
        <dbReference type="ARBA" id="ARBA00022842"/>
    </source>
</evidence>
<dbReference type="AlphaFoldDB" id="A0A1I1A3U6"/>
<organism evidence="12 13">
    <name type="scientific">Cellulomonas marina</name>
    <dbReference type="NCBI Taxonomy" id="988821"/>
    <lineage>
        <taxon>Bacteria</taxon>
        <taxon>Bacillati</taxon>
        <taxon>Actinomycetota</taxon>
        <taxon>Actinomycetes</taxon>
        <taxon>Micrococcales</taxon>
        <taxon>Cellulomonadaceae</taxon>
        <taxon>Cellulomonas</taxon>
    </lineage>
</organism>
<dbReference type="GO" id="GO:0005829">
    <property type="term" value="C:cytosol"/>
    <property type="evidence" value="ECO:0007669"/>
    <property type="project" value="TreeGrafter"/>
</dbReference>
<evidence type="ECO:0000256" key="3">
    <source>
        <dbReference type="ARBA" id="ARBA00009595"/>
    </source>
</evidence>
<dbReference type="PANTHER" id="PTHR42904:SF6">
    <property type="entry name" value="NAD-CAPPED RNA HYDROLASE NUDT12"/>
    <property type="match status" value="1"/>
</dbReference>
<dbReference type="InterPro" id="IPR015797">
    <property type="entry name" value="NUDIX_hydrolase-like_dom_sf"/>
</dbReference>
<dbReference type="Gene3D" id="3.90.79.10">
    <property type="entry name" value="Nucleoside Triphosphate Pyrophosphohydrolase"/>
    <property type="match status" value="1"/>
</dbReference>
<dbReference type="PANTHER" id="PTHR42904">
    <property type="entry name" value="NUDIX HYDROLASE, NUDC SUBFAMILY"/>
    <property type="match status" value="1"/>
</dbReference>